<dbReference type="GO" id="GO:0016887">
    <property type="term" value="F:ATP hydrolysis activity"/>
    <property type="evidence" value="ECO:0007669"/>
    <property type="project" value="InterPro"/>
</dbReference>
<evidence type="ECO:0000256" key="3">
    <source>
        <dbReference type="ARBA" id="ARBA00022840"/>
    </source>
</evidence>
<dbReference type="GO" id="GO:0005524">
    <property type="term" value="F:ATP binding"/>
    <property type="evidence" value="ECO:0007669"/>
    <property type="project" value="UniProtKB-KW"/>
</dbReference>
<accession>A0A246RS23</accession>
<dbReference type="PANTHER" id="PTHR42788:SF13">
    <property type="entry name" value="ALIPHATIC SULFONATES IMPORT ATP-BINDING PROTEIN SSUB"/>
    <property type="match status" value="1"/>
</dbReference>
<feature type="domain" description="ABC transporter" evidence="4">
    <location>
        <begin position="11"/>
        <end position="246"/>
    </location>
</feature>
<dbReference type="InterPro" id="IPR003593">
    <property type="entry name" value="AAA+_ATPase"/>
</dbReference>
<evidence type="ECO:0000256" key="1">
    <source>
        <dbReference type="ARBA" id="ARBA00022448"/>
    </source>
</evidence>
<dbReference type="Proteomes" id="UP000197174">
    <property type="component" value="Unassembled WGS sequence"/>
</dbReference>
<dbReference type="CDD" id="cd03293">
    <property type="entry name" value="ABC_NrtD_SsuB_transporters"/>
    <property type="match status" value="1"/>
</dbReference>
<keyword evidence="1" id="KW-0813">Transport</keyword>
<keyword evidence="2" id="KW-0547">Nucleotide-binding</keyword>
<dbReference type="EMBL" id="MZMV01000006">
    <property type="protein sequence ID" value="OWV11207.1"/>
    <property type="molecule type" value="Genomic_DNA"/>
</dbReference>
<name>A0A246RS23_9ACTN</name>
<organism evidence="5 6">
    <name type="scientific">Micromonospora wenchangensis</name>
    <dbReference type="NCBI Taxonomy" id="1185415"/>
    <lineage>
        <taxon>Bacteria</taxon>
        <taxon>Bacillati</taxon>
        <taxon>Actinomycetota</taxon>
        <taxon>Actinomycetes</taxon>
        <taxon>Micromonosporales</taxon>
        <taxon>Micromonosporaceae</taxon>
        <taxon>Micromonospora</taxon>
    </lineage>
</organism>
<dbReference type="PANTHER" id="PTHR42788">
    <property type="entry name" value="TAURINE IMPORT ATP-BINDING PROTEIN-RELATED"/>
    <property type="match status" value="1"/>
</dbReference>
<evidence type="ECO:0000259" key="4">
    <source>
        <dbReference type="PROSITE" id="PS50893"/>
    </source>
</evidence>
<evidence type="ECO:0000256" key="2">
    <source>
        <dbReference type="ARBA" id="ARBA00022741"/>
    </source>
</evidence>
<dbReference type="Pfam" id="PF00005">
    <property type="entry name" value="ABC_tran"/>
    <property type="match status" value="1"/>
</dbReference>
<dbReference type="Gene3D" id="3.40.50.300">
    <property type="entry name" value="P-loop containing nucleotide triphosphate hydrolases"/>
    <property type="match status" value="1"/>
</dbReference>
<protein>
    <submittedName>
        <fullName evidence="5">ABC transporter</fullName>
    </submittedName>
</protein>
<keyword evidence="3" id="KW-0067">ATP-binding</keyword>
<evidence type="ECO:0000313" key="6">
    <source>
        <dbReference type="Proteomes" id="UP000197174"/>
    </source>
</evidence>
<dbReference type="OrthoDB" id="3210486at2"/>
<evidence type="ECO:0000313" key="5">
    <source>
        <dbReference type="EMBL" id="OWV11207.1"/>
    </source>
</evidence>
<dbReference type="InterPro" id="IPR017871">
    <property type="entry name" value="ABC_transporter-like_CS"/>
</dbReference>
<dbReference type="PROSITE" id="PS50893">
    <property type="entry name" value="ABC_TRANSPORTER_2"/>
    <property type="match status" value="1"/>
</dbReference>
<proteinExistence type="predicted"/>
<reference evidence="5 6" key="1">
    <citation type="submission" date="2017-03" db="EMBL/GenBank/DDBJ databases">
        <title>Whole genome sequence of Micromonospora wenchangensis, isolated from mangrove soil.</title>
        <authorList>
            <person name="Yang H."/>
        </authorList>
    </citation>
    <scope>NUCLEOTIDE SEQUENCE [LARGE SCALE GENOMIC DNA]</scope>
    <source>
        <strain evidence="5 6">CCTCC AA 2012002</strain>
    </source>
</reference>
<comment type="caution">
    <text evidence="5">The sequence shown here is derived from an EMBL/GenBank/DDBJ whole genome shotgun (WGS) entry which is preliminary data.</text>
</comment>
<dbReference type="AlphaFoldDB" id="A0A246RS23"/>
<dbReference type="RefSeq" id="WP_088642638.1">
    <property type="nucleotide sequence ID" value="NZ_JBFAMK010000006.1"/>
</dbReference>
<dbReference type="InterPro" id="IPR027417">
    <property type="entry name" value="P-loop_NTPase"/>
</dbReference>
<gene>
    <name evidence="5" type="ORF">B5D80_05400</name>
</gene>
<keyword evidence="6" id="KW-1185">Reference proteome</keyword>
<dbReference type="SMART" id="SM00382">
    <property type="entry name" value="AAA"/>
    <property type="match status" value="1"/>
</dbReference>
<dbReference type="PROSITE" id="PS00211">
    <property type="entry name" value="ABC_TRANSPORTER_1"/>
    <property type="match status" value="1"/>
</dbReference>
<dbReference type="SUPFAM" id="SSF52540">
    <property type="entry name" value="P-loop containing nucleoside triphosphate hydrolases"/>
    <property type="match status" value="1"/>
</dbReference>
<sequence length="263" mass="28558">MSDPENTSAALVVAGLSKTYTTNGVDHLAIEQVDLEVHAGEFVSIVGPSGSGKTTLLNCISGLMRPSTGEVRSFGETIGDGPSEDMAIVFQDYSRSLFPWLTVERNIGLPLRRTGASRATVASAVDSLLAAVGLPRSVIGKYPWQLSGGMQQRVAIARALINKPKILLMDEPFASVDAQTRISLEDLTLRVWREWNKSVLFITHDIDEAVYLSDRVVVLSGGPSTVKATVDVPLPRDRDQILTKQEPLFGKLRSEVMDLVMGH</sequence>
<dbReference type="InterPro" id="IPR003439">
    <property type="entry name" value="ABC_transporter-like_ATP-bd"/>
</dbReference>
<dbReference type="InterPro" id="IPR050166">
    <property type="entry name" value="ABC_transporter_ATP-bind"/>
</dbReference>